<dbReference type="PROSITE" id="PS00108">
    <property type="entry name" value="PROTEIN_KINASE_ST"/>
    <property type="match status" value="1"/>
</dbReference>
<evidence type="ECO:0000313" key="3">
    <source>
        <dbReference type="Proteomes" id="UP000641646"/>
    </source>
</evidence>
<dbReference type="Gene3D" id="1.10.510.10">
    <property type="entry name" value="Transferase(Phosphotransferase) domain 1"/>
    <property type="match status" value="1"/>
</dbReference>
<sequence>MSISLTGYKVTETIHEGVNTVIYRAAREADKKSVIIKALKAEYPNIEDLTRLRHEYKILEFLGIEGIVKAYTLESWHNSMALILEDFWGESLKNFISDRHLQLSEFCRIGIQLASTLADLHQNNVIHKDIKPHNILINPKTGQIKITDFSIATRLTRETQSFSSPNLLEGTLAYMSPEQTGRMNRSLDYRTDFYSLGVTFYQMLTGQLPFSANDPLEFVHCHIAKQPVPPKDVDPEIPQAISDIVMKLLAKTAEDRYQSANGLKFDLETCLMKLQTVGTISNFIPGSADKAGQLLIPEKLYGREAEVATLLETFDRVASGTTELMLVSGYSGIGKTVLVNEVHKPIVRQRGYFIAGKFDQFKRNIPYASLIQAFQSLIQQLLTESSKQIETWKEKLLSALGINGQIIIDVIPEVELIIGKQPPVPQLGATESQNRFNGVFKQFIGVFTTVEHPLVVFLDDLQWADSASLKLIELLITDTDNKYLLLIGAYRDNEVSPTHPTIQTIEKIQQVGATVNNIVLSPLQLVYVEELIADTLNESVRSKLLAELLFNKTQGNPFFLTQLLKTLYQENLLVYDLYSGVWQWNLDRIQAIGITDYNVVELIARNIRKLPYETQKVLKLAACIGNTFNLEVLSIVNEESSLVTAAQLWSALQAGLILPLSNEYKIPLVFNQEESSSITLTDVKVDYKFLHDRVQQAAYSLIPDEEKKQTHLKIGQLLLHSTTPEDRKENIFALVNQLNYGVDLLTGV</sequence>
<organism evidence="2 3">
    <name type="scientific">Aerosakkonema funiforme FACHB-1375</name>
    <dbReference type="NCBI Taxonomy" id="2949571"/>
    <lineage>
        <taxon>Bacteria</taxon>
        <taxon>Bacillati</taxon>
        <taxon>Cyanobacteriota</taxon>
        <taxon>Cyanophyceae</taxon>
        <taxon>Oscillatoriophycideae</taxon>
        <taxon>Aerosakkonematales</taxon>
        <taxon>Aerosakkonemataceae</taxon>
        <taxon>Aerosakkonema</taxon>
    </lineage>
</organism>
<accession>A0A926ZMI2</accession>
<dbReference type="EMBL" id="JACJPW010000167">
    <property type="protein sequence ID" value="MBD2186126.1"/>
    <property type="molecule type" value="Genomic_DNA"/>
</dbReference>
<dbReference type="InterPro" id="IPR041664">
    <property type="entry name" value="AAA_16"/>
</dbReference>
<dbReference type="Proteomes" id="UP000641646">
    <property type="component" value="Unassembled WGS sequence"/>
</dbReference>
<dbReference type="GO" id="GO:0005524">
    <property type="term" value="F:ATP binding"/>
    <property type="evidence" value="ECO:0007669"/>
    <property type="project" value="InterPro"/>
</dbReference>
<dbReference type="CDD" id="cd14014">
    <property type="entry name" value="STKc_PknB_like"/>
    <property type="match status" value="1"/>
</dbReference>
<reference evidence="2" key="1">
    <citation type="journal article" date="2015" name="ISME J.">
        <title>Draft Genome Sequence of Streptomyces incarnatus NRRL8089, which Produces the Nucleoside Antibiotic Sinefungin.</title>
        <authorList>
            <person name="Oshima K."/>
            <person name="Hattori M."/>
            <person name="Shimizu H."/>
            <person name="Fukuda K."/>
            <person name="Nemoto M."/>
            <person name="Inagaki K."/>
            <person name="Tamura T."/>
        </authorList>
    </citation>
    <scope>NUCLEOTIDE SEQUENCE</scope>
    <source>
        <strain evidence="2">FACHB-1375</strain>
    </source>
</reference>
<dbReference type="SMART" id="SM00220">
    <property type="entry name" value="S_TKc"/>
    <property type="match status" value="1"/>
</dbReference>
<evidence type="ECO:0000313" key="2">
    <source>
        <dbReference type="EMBL" id="MBD2186126.1"/>
    </source>
</evidence>
<dbReference type="Gene3D" id="3.40.50.300">
    <property type="entry name" value="P-loop containing nucleotide triphosphate hydrolases"/>
    <property type="match status" value="1"/>
</dbReference>
<dbReference type="GO" id="GO:0004672">
    <property type="term" value="F:protein kinase activity"/>
    <property type="evidence" value="ECO:0007669"/>
    <property type="project" value="InterPro"/>
</dbReference>
<dbReference type="Pfam" id="PF13191">
    <property type="entry name" value="AAA_16"/>
    <property type="match status" value="1"/>
</dbReference>
<dbReference type="InterPro" id="IPR000719">
    <property type="entry name" value="Prot_kinase_dom"/>
</dbReference>
<reference evidence="2" key="2">
    <citation type="submission" date="2020-08" db="EMBL/GenBank/DDBJ databases">
        <authorList>
            <person name="Chen M."/>
            <person name="Teng W."/>
            <person name="Zhao L."/>
            <person name="Hu C."/>
            <person name="Zhou Y."/>
            <person name="Han B."/>
            <person name="Song L."/>
            <person name="Shu W."/>
        </authorList>
    </citation>
    <scope>NUCLEOTIDE SEQUENCE</scope>
    <source>
        <strain evidence="2">FACHB-1375</strain>
    </source>
</reference>
<proteinExistence type="predicted"/>
<dbReference type="SUPFAM" id="SSF56112">
    <property type="entry name" value="Protein kinase-like (PK-like)"/>
    <property type="match status" value="1"/>
</dbReference>
<dbReference type="InterPro" id="IPR053159">
    <property type="entry name" value="Hybrid_Histidine_Kinase"/>
</dbReference>
<dbReference type="Gene3D" id="3.30.200.20">
    <property type="entry name" value="Phosphorylase Kinase, domain 1"/>
    <property type="match status" value="1"/>
</dbReference>
<dbReference type="PANTHER" id="PTHR43642:SF1">
    <property type="entry name" value="HYBRID SIGNAL TRANSDUCTION HISTIDINE KINASE G"/>
    <property type="match status" value="1"/>
</dbReference>
<dbReference type="InterPro" id="IPR011009">
    <property type="entry name" value="Kinase-like_dom_sf"/>
</dbReference>
<dbReference type="Pfam" id="PF00069">
    <property type="entry name" value="Pkinase"/>
    <property type="match status" value="1"/>
</dbReference>
<protein>
    <submittedName>
        <fullName evidence="2">Serine/threonine-protein kinase PknK</fullName>
    </submittedName>
</protein>
<dbReference type="InterPro" id="IPR027417">
    <property type="entry name" value="P-loop_NTPase"/>
</dbReference>
<feature type="domain" description="Protein kinase" evidence="1">
    <location>
        <begin position="8"/>
        <end position="271"/>
    </location>
</feature>
<keyword evidence="3" id="KW-1185">Reference proteome</keyword>
<dbReference type="PROSITE" id="PS50011">
    <property type="entry name" value="PROTEIN_KINASE_DOM"/>
    <property type="match status" value="1"/>
</dbReference>
<evidence type="ECO:0000259" key="1">
    <source>
        <dbReference type="PROSITE" id="PS50011"/>
    </source>
</evidence>
<name>A0A926ZMI2_9CYAN</name>
<gene>
    <name evidence="2" type="ORF">H6G03_34560</name>
</gene>
<dbReference type="PANTHER" id="PTHR43642">
    <property type="entry name" value="HYBRID SIGNAL TRANSDUCTION HISTIDINE KINASE G"/>
    <property type="match status" value="1"/>
</dbReference>
<keyword evidence="2" id="KW-0418">Kinase</keyword>
<keyword evidence="2" id="KW-0808">Transferase</keyword>
<dbReference type="InterPro" id="IPR008271">
    <property type="entry name" value="Ser/Thr_kinase_AS"/>
</dbReference>
<comment type="caution">
    <text evidence="2">The sequence shown here is derived from an EMBL/GenBank/DDBJ whole genome shotgun (WGS) entry which is preliminary data.</text>
</comment>
<dbReference type="AlphaFoldDB" id="A0A926ZMI2"/>
<dbReference type="SUPFAM" id="SSF52540">
    <property type="entry name" value="P-loop containing nucleoside triphosphate hydrolases"/>
    <property type="match status" value="1"/>
</dbReference>